<name>N6V1A4_9HYPH</name>
<dbReference type="Proteomes" id="UP000012429">
    <property type="component" value="Unassembled WGS sequence"/>
</dbReference>
<comment type="caution">
    <text evidence="2">The sequence shown here is derived from an EMBL/GenBank/DDBJ whole genome shotgun (WGS) entry which is preliminary data.</text>
</comment>
<evidence type="ECO:0000313" key="3">
    <source>
        <dbReference type="Proteomes" id="UP000012429"/>
    </source>
</evidence>
<protein>
    <submittedName>
        <fullName evidence="2">Uncharacterized protein</fullName>
    </submittedName>
</protein>
<evidence type="ECO:0000313" key="2">
    <source>
        <dbReference type="EMBL" id="ENN87640.1"/>
    </source>
</evidence>
<feature type="region of interest" description="Disordered" evidence="1">
    <location>
        <begin position="1"/>
        <end position="29"/>
    </location>
</feature>
<dbReference type="EMBL" id="AQHN01000055">
    <property type="protein sequence ID" value="ENN87640.1"/>
    <property type="molecule type" value="Genomic_DNA"/>
</dbReference>
<proteinExistence type="predicted"/>
<dbReference type="AlphaFoldDB" id="N6V1A4"/>
<accession>N6V1A4</accession>
<dbReference type="PATRIC" id="fig|363754.4.peg.2065"/>
<reference evidence="2 3" key="1">
    <citation type="journal article" date="2012" name="BMC Genomics">
        <title>Genomic basis of broad host range and environmental adaptability of Rhizobium tropici CIAT 899 and Rhizobium sp. PRF 81 which are used in inoculants for common bean (Phaseolus vulgaris L.).</title>
        <authorList>
            <person name="Ormeno-Orrillo E."/>
            <person name="Menna P."/>
            <person name="Almeida L.G."/>
            <person name="Ollero F.J."/>
            <person name="Nicolas M.F."/>
            <person name="Pains Rodrigues E."/>
            <person name="Shigueyoshi Nakatani A."/>
            <person name="Silva Batista J.S."/>
            <person name="Oliveira Chueire L.M."/>
            <person name="Souza R.C."/>
            <person name="Ribeiro Vasconcelos A.T."/>
            <person name="Megias M."/>
            <person name="Hungria M."/>
            <person name="Martinez-Romero E."/>
        </authorList>
    </citation>
    <scope>NUCLEOTIDE SEQUENCE [LARGE SCALE GENOMIC DNA]</scope>
    <source>
        <strain evidence="2 3">PRF 81</strain>
    </source>
</reference>
<gene>
    <name evidence="2" type="ORF">RHSP_83044</name>
</gene>
<organism evidence="2 3">
    <name type="scientific">Rhizobium freirei PRF 81</name>
    <dbReference type="NCBI Taxonomy" id="363754"/>
    <lineage>
        <taxon>Bacteria</taxon>
        <taxon>Pseudomonadati</taxon>
        <taxon>Pseudomonadota</taxon>
        <taxon>Alphaproteobacteria</taxon>
        <taxon>Hyphomicrobiales</taxon>
        <taxon>Rhizobiaceae</taxon>
        <taxon>Rhizobium/Agrobacterium group</taxon>
        <taxon>Rhizobium</taxon>
    </lineage>
</organism>
<evidence type="ECO:0000256" key="1">
    <source>
        <dbReference type="SAM" id="MobiDB-lite"/>
    </source>
</evidence>
<sequence length="94" mass="10645">MLSLSLPSLRPAKHRIQTHPAADRQRAAAHRTHKTASILKFGTSASVRVSIQPRERCDMQVQLRSETGCLQLAARMTINQSARRQRSYCYCLLI</sequence>
<keyword evidence="3" id="KW-1185">Reference proteome</keyword>